<evidence type="ECO:0000313" key="3">
    <source>
        <dbReference type="Proteomes" id="UP000305654"/>
    </source>
</evidence>
<keyword evidence="3" id="KW-1185">Reference proteome</keyword>
<comment type="caution">
    <text evidence="2">The sequence shown here is derived from an EMBL/GenBank/DDBJ whole genome shotgun (WGS) entry which is preliminary data.</text>
</comment>
<accession>A0A5R9JC67</accession>
<feature type="region of interest" description="Disordered" evidence="1">
    <location>
        <begin position="148"/>
        <end position="173"/>
    </location>
</feature>
<name>A0A5R9JC67_9PROT</name>
<evidence type="ECO:0000313" key="2">
    <source>
        <dbReference type="EMBL" id="TLU72976.1"/>
    </source>
</evidence>
<organism evidence="2 3">
    <name type="scientific">Lichenicoccus roseus</name>
    <dbReference type="NCBI Taxonomy" id="2683649"/>
    <lineage>
        <taxon>Bacteria</taxon>
        <taxon>Pseudomonadati</taxon>
        <taxon>Pseudomonadota</taxon>
        <taxon>Alphaproteobacteria</taxon>
        <taxon>Acetobacterales</taxon>
        <taxon>Acetobacteraceae</taxon>
        <taxon>Lichenicoccus</taxon>
    </lineage>
</organism>
<dbReference type="Proteomes" id="UP000305654">
    <property type="component" value="Unassembled WGS sequence"/>
</dbReference>
<sequence length="173" mass="17228">MPLRISIAQNLIDSATIIQASSSRLKDWECNDDHCHLGPGFGTYSVTYDLSGSPIEVDSIVAVSEAGTYTEAATYVGGSLGFGTNDGTGTSGNETSASTDIAFTNSGGADSAPTLGIDTPAMTPTVGSTGPAQTVDAGLTLTGDAALTSSAAAGPRRSRAVPATIPSGAAPER</sequence>
<evidence type="ECO:0000256" key="1">
    <source>
        <dbReference type="SAM" id="MobiDB-lite"/>
    </source>
</evidence>
<protein>
    <submittedName>
        <fullName evidence="2">Uncharacterized protein</fullName>
    </submittedName>
</protein>
<dbReference type="AlphaFoldDB" id="A0A5R9JC67"/>
<dbReference type="RefSeq" id="WP_138325050.1">
    <property type="nucleotide sequence ID" value="NZ_VCDI01000002.1"/>
</dbReference>
<dbReference type="EMBL" id="VCDI01000002">
    <property type="protein sequence ID" value="TLU72976.1"/>
    <property type="molecule type" value="Genomic_DNA"/>
</dbReference>
<gene>
    <name evidence="2" type="ORF">FE263_05870</name>
</gene>
<feature type="compositionally biased region" description="Low complexity" evidence="1">
    <location>
        <begin position="149"/>
        <end position="163"/>
    </location>
</feature>
<proteinExistence type="predicted"/>
<reference evidence="2 3" key="1">
    <citation type="submission" date="2019-05" db="EMBL/GenBank/DDBJ databases">
        <authorList>
            <person name="Pankratov T."/>
            <person name="Grouzdev D."/>
        </authorList>
    </citation>
    <scope>NUCLEOTIDE SEQUENCE [LARGE SCALE GENOMIC DNA]</scope>
    <source>
        <strain evidence="2 3">KEBCLARHB70R</strain>
    </source>
</reference>